<dbReference type="SUPFAM" id="SSF63829">
    <property type="entry name" value="Calcium-dependent phosphotriesterase"/>
    <property type="match status" value="1"/>
</dbReference>
<evidence type="ECO:0000313" key="4">
    <source>
        <dbReference type="Proteomes" id="UP001222118"/>
    </source>
</evidence>
<dbReference type="InterPro" id="IPR013658">
    <property type="entry name" value="SGL"/>
</dbReference>
<keyword evidence="4" id="KW-1185">Reference proteome</keyword>
<dbReference type="RefSeq" id="WP_282210726.1">
    <property type="nucleotide sequence ID" value="NZ_CP118247.1"/>
</dbReference>
<dbReference type="Proteomes" id="UP001222118">
    <property type="component" value="Chromosome"/>
</dbReference>
<dbReference type="PANTHER" id="PTHR47572">
    <property type="entry name" value="LIPOPROTEIN-RELATED"/>
    <property type="match status" value="1"/>
</dbReference>
<proteinExistence type="predicted"/>
<name>A0ABY7YVH9_9HYPH</name>
<organism evidence="3 4">
    <name type="scientific">Devosia rhodophyticola</name>
    <dbReference type="NCBI Taxonomy" id="3026423"/>
    <lineage>
        <taxon>Bacteria</taxon>
        <taxon>Pseudomonadati</taxon>
        <taxon>Pseudomonadota</taxon>
        <taxon>Alphaproteobacteria</taxon>
        <taxon>Hyphomicrobiales</taxon>
        <taxon>Devosiaceae</taxon>
        <taxon>Devosia</taxon>
    </lineage>
</organism>
<protein>
    <submittedName>
        <fullName evidence="3">SMP-30/gluconolactonase/LRE family protein</fullName>
    </submittedName>
</protein>
<accession>A0ABY7YVH9</accession>
<dbReference type="EMBL" id="CP118247">
    <property type="protein sequence ID" value="WDR05207.1"/>
    <property type="molecule type" value="Genomic_DNA"/>
</dbReference>
<sequence>MPLSDFVRLHDPRFKTCLDDGAELVKLWSGGKWVEGPAWFDAGYLIWSDVPNNRLYKWDEASVTVSVFRSSSAMSNGNSPTRDGRLLTCEQGSRRITRTEHDGSITVLASHFEGKKFNAPNDIVEKSDGSVWFTDPDYGPSGRAGSLELDGCHVYRVDPESGEVTQVINDMVMPNGLAFSPDERWLYVVDTGSTHFADGPNHIRRFEVGPDGNLSGGAVIARNQAKGFDGLRVDTEGRLWCGSWDGVDCLDADGVMLGQVLVPERVANLAFGGAGRNVLYMCGTTSLYACSTNVVGTP</sequence>
<evidence type="ECO:0000259" key="2">
    <source>
        <dbReference type="Pfam" id="PF08450"/>
    </source>
</evidence>
<dbReference type="Gene3D" id="2.120.10.30">
    <property type="entry name" value="TolB, C-terminal domain"/>
    <property type="match status" value="1"/>
</dbReference>
<gene>
    <name evidence="3" type="ORF">PSQ90_13030</name>
</gene>
<dbReference type="InterPro" id="IPR051262">
    <property type="entry name" value="SMP-30/CGR1_Lactonase"/>
</dbReference>
<evidence type="ECO:0000256" key="1">
    <source>
        <dbReference type="ARBA" id="ARBA00022801"/>
    </source>
</evidence>
<dbReference type="PANTHER" id="PTHR47572:SF4">
    <property type="entry name" value="LACTONASE DRP35"/>
    <property type="match status" value="1"/>
</dbReference>
<dbReference type="Pfam" id="PF08450">
    <property type="entry name" value="SGL"/>
    <property type="match status" value="1"/>
</dbReference>
<evidence type="ECO:0000313" key="3">
    <source>
        <dbReference type="EMBL" id="WDR05207.1"/>
    </source>
</evidence>
<keyword evidence="1" id="KW-0378">Hydrolase</keyword>
<feature type="domain" description="SMP-30/Gluconolactonase/LRE-like region" evidence="2">
    <location>
        <begin position="34"/>
        <end position="282"/>
    </location>
</feature>
<reference evidence="3 4" key="1">
    <citation type="submission" date="2023-02" db="EMBL/GenBank/DDBJ databases">
        <title>Devosia chondri sp. nov., isolated from the phycosphere of marine algae.</title>
        <authorList>
            <person name="Kim J.M."/>
            <person name="Lee J.K."/>
            <person name="Choi B.J."/>
            <person name="Bayburt H."/>
            <person name="Jeon C.O."/>
        </authorList>
    </citation>
    <scope>NUCLEOTIDE SEQUENCE [LARGE SCALE GENOMIC DNA]</scope>
    <source>
        <strain evidence="3 4">G2-5</strain>
    </source>
</reference>
<dbReference type="InterPro" id="IPR011042">
    <property type="entry name" value="6-blade_b-propeller_TolB-like"/>
</dbReference>